<accession>A0A6I6FNS9</accession>
<keyword evidence="3" id="KW-1185">Reference proteome</keyword>
<evidence type="ECO:0000256" key="1">
    <source>
        <dbReference type="SAM" id="MobiDB-lite"/>
    </source>
</evidence>
<sequence>MNALHQHMIDLYRAARLGEAPPPPPGRDDVAVLREARDRHRDGPGPAGRPGDGSTGCGRGRSRA</sequence>
<proteinExistence type="predicted"/>
<dbReference type="EMBL" id="CP034279">
    <property type="protein sequence ID" value="QGV79268.1"/>
    <property type="molecule type" value="Genomic_DNA"/>
</dbReference>
<feature type="compositionally biased region" description="Gly residues" evidence="1">
    <location>
        <begin position="45"/>
        <end position="64"/>
    </location>
</feature>
<evidence type="ECO:0000313" key="3">
    <source>
        <dbReference type="Proteomes" id="UP000422572"/>
    </source>
</evidence>
<feature type="region of interest" description="Disordered" evidence="1">
    <location>
        <begin position="14"/>
        <end position="64"/>
    </location>
</feature>
<gene>
    <name evidence="2" type="ORF">EIZ62_14140</name>
</gene>
<organism evidence="2 3">
    <name type="scientific">Streptomyces ficellus</name>
    <dbReference type="NCBI Taxonomy" id="1977088"/>
    <lineage>
        <taxon>Bacteria</taxon>
        <taxon>Bacillati</taxon>
        <taxon>Actinomycetota</taxon>
        <taxon>Actinomycetes</taxon>
        <taxon>Kitasatosporales</taxon>
        <taxon>Streptomycetaceae</taxon>
        <taxon>Streptomyces</taxon>
    </lineage>
</organism>
<dbReference type="Proteomes" id="UP000422572">
    <property type="component" value="Chromosome"/>
</dbReference>
<feature type="compositionally biased region" description="Basic and acidic residues" evidence="1">
    <location>
        <begin position="26"/>
        <end position="43"/>
    </location>
</feature>
<dbReference type="KEGG" id="sfic:EIZ62_14140"/>
<evidence type="ECO:0000313" key="2">
    <source>
        <dbReference type="EMBL" id="QGV79268.1"/>
    </source>
</evidence>
<dbReference type="OrthoDB" id="4333273at2"/>
<dbReference type="RefSeq" id="WP_156693019.1">
    <property type="nucleotide sequence ID" value="NZ_CP034279.1"/>
</dbReference>
<protein>
    <submittedName>
        <fullName evidence="2">Uncharacterized protein</fullName>
    </submittedName>
</protein>
<dbReference type="AlphaFoldDB" id="A0A6I6FNS9"/>
<name>A0A6I6FNS9_9ACTN</name>
<reference evidence="2 3" key="1">
    <citation type="submission" date="2018-12" db="EMBL/GenBank/DDBJ databases">
        <title>Complete genome sequence of Streptomyces ficellus NRRL8067, the producer of ficellomycin, feldamycin and nojirimycin.</title>
        <authorList>
            <person name="Zhang H."/>
            <person name="Yue R."/>
            <person name="Liu Y."/>
            <person name="Li M."/>
            <person name="Mu H."/>
            <person name="Zhang J."/>
        </authorList>
    </citation>
    <scope>NUCLEOTIDE SEQUENCE [LARGE SCALE GENOMIC DNA]</scope>
    <source>
        <strain evidence="2 3">NRRL 8067</strain>
    </source>
</reference>